<dbReference type="Gene3D" id="3.40.50.200">
    <property type="entry name" value="Peptidase S8/S53 domain"/>
    <property type="match status" value="1"/>
</dbReference>
<evidence type="ECO:0000313" key="5">
    <source>
        <dbReference type="Proteomes" id="UP000301751"/>
    </source>
</evidence>
<feature type="active site" description="Charge relay system" evidence="1">
    <location>
        <position position="217"/>
    </location>
</feature>
<dbReference type="CDD" id="cd04056">
    <property type="entry name" value="Peptidases_S53"/>
    <property type="match status" value="1"/>
</dbReference>
<feature type="active site" description="Charge relay system" evidence="1">
    <location>
        <position position="213"/>
    </location>
</feature>
<dbReference type="Proteomes" id="UP000301751">
    <property type="component" value="Unassembled WGS sequence"/>
</dbReference>
<name>A0A480AWF5_9BURK</name>
<reference evidence="5" key="1">
    <citation type="submission" date="2019-03" db="EMBL/GenBank/DDBJ databases">
        <title>Aquabacterium pictum sp.nov., the first bacteriochlorophyll a-containing freshwater bacterium in the genus Aquabacterium of the class Betaproteobacteria.</title>
        <authorList>
            <person name="Hirose S."/>
            <person name="Tank M."/>
            <person name="Hara E."/>
            <person name="Tamaki H."/>
            <person name="Takaichi S."/>
            <person name="Haruta S."/>
            <person name="Hanada S."/>
        </authorList>
    </citation>
    <scope>NUCLEOTIDE SEQUENCE [LARGE SCALE GENOMIC DNA]</scope>
    <source>
        <strain evidence="5">W35</strain>
    </source>
</reference>
<gene>
    <name evidence="4" type="ORF">AQPW35_49050</name>
</gene>
<dbReference type="GO" id="GO:0006508">
    <property type="term" value="P:proteolysis"/>
    <property type="evidence" value="ECO:0007669"/>
    <property type="project" value="UniProtKB-KW"/>
</dbReference>
<evidence type="ECO:0000259" key="3">
    <source>
        <dbReference type="PROSITE" id="PS51695"/>
    </source>
</evidence>
<dbReference type="PANTHER" id="PTHR14218:SF15">
    <property type="entry name" value="TRIPEPTIDYL-PEPTIDASE 1"/>
    <property type="match status" value="1"/>
</dbReference>
<sequence length="478" mass="48675">MPVTRPHLIALSLSATAALVACGGGDAATTTAEPLDVVEAQPAFHSVGEIAEPAPLQEAPQQHTVQLHGDTRLNLGDGSTTAAVGDVPEQTIQARRPTAAVSHTPASIRSLYGMPALPTSWANLTAQQRADLGAGQTIYILGAFAGANLLQDLNTFSSRFGLPACQQVVVPVQNPVRSLPAPPASACTVAVVNSDRGSLRAAAPAYNAGWASEYALDLQWAHATAPLARKVVVQGASALTSSLSETITLANRLGPGVVSMSFGAAEANYVEPYEALFTATGMSYVAAAGDSGAQANWPAVGAGVLAVGGTTAWMTGTVRNEVAWSRSGGGFSSWLARPAYQSALAIGGAGRTRSGKPARGVTDVSFNADPYTGHMTVVTAPGSKTKWFSMGGTSAGAPQWAGILAVANARRALAGAAPLGRIHTSLYGPLAAAARFNDVVEGSNGSQVWARAGSRYDIPTGWGTPNVAAFLAAAAALR</sequence>
<dbReference type="InterPro" id="IPR036852">
    <property type="entry name" value="Peptidase_S8/S53_dom_sf"/>
</dbReference>
<dbReference type="EMBL" id="BJCL01000020">
    <property type="protein sequence ID" value="GCL65824.1"/>
    <property type="molecule type" value="Genomic_DNA"/>
</dbReference>
<organism evidence="4 5">
    <name type="scientific">Pseudaquabacterium pictum</name>
    <dbReference type="NCBI Taxonomy" id="2315236"/>
    <lineage>
        <taxon>Bacteria</taxon>
        <taxon>Pseudomonadati</taxon>
        <taxon>Pseudomonadota</taxon>
        <taxon>Betaproteobacteria</taxon>
        <taxon>Burkholderiales</taxon>
        <taxon>Sphaerotilaceae</taxon>
        <taxon>Pseudaquabacterium</taxon>
    </lineage>
</organism>
<comment type="caution">
    <text evidence="4">The sequence shown here is derived from an EMBL/GenBank/DDBJ whole genome shotgun (WGS) entry which is preliminary data.</text>
</comment>
<dbReference type="SUPFAM" id="SSF52743">
    <property type="entry name" value="Subtilisin-like"/>
    <property type="match status" value="1"/>
</dbReference>
<dbReference type="InterPro" id="IPR050819">
    <property type="entry name" value="Tripeptidyl-peptidase_I"/>
</dbReference>
<dbReference type="PROSITE" id="PS51695">
    <property type="entry name" value="SEDOLISIN"/>
    <property type="match status" value="1"/>
</dbReference>
<evidence type="ECO:0000256" key="2">
    <source>
        <dbReference type="SAM" id="SignalP"/>
    </source>
</evidence>
<dbReference type="PANTHER" id="PTHR14218">
    <property type="entry name" value="PROTEASE S8 TRIPEPTIDYL PEPTIDASE I CLN2"/>
    <property type="match status" value="1"/>
</dbReference>
<keyword evidence="1" id="KW-0378">Hydrolase</keyword>
<proteinExistence type="predicted"/>
<dbReference type="AlphaFoldDB" id="A0A480AWF5"/>
<evidence type="ECO:0000256" key="1">
    <source>
        <dbReference type="PROSITE-ProRule" id="PRU01032"/>
    </source>
</evidence>
<dbReference type="PROSITE" id="PS51257">
    <property type="entry name" value="PROKAR_LIPOPROTEIN"/>
    <property type="match status" value="1"/>
</dbReference>
<feature type="signal peptide" evidence="2">
    <location>
        <begin position="1"/>
        <end position="17"/>
    </location>
</feature>
<dbReference type="GO" id="GO:0004252">
    <property type="term" value="F:serine-type endopeptidase activity"/>
    <property type="evidence" value="ECO:0007669"/>
    <property type="project" value="UniProtKB-UniRule"/>
</dbReference>
<keyword evidence="1" id="KW-0720">Serine protease</keyword>
<comment type="caution">
    <text evidence="1">Lacks conserved residue(s) required for the propagation of feature annotation.</text>
</comment>
<feature type="chain" id="PRO_5019742340" evidence="2">
    <location>
        <begin position="18"/>
        <end position="478"/>
    </location>
</feature>
<evidence type="ECO:0000313" key="4">
    <source>
        <dbReference type="EMBL" id="GCL65824.1"/>
    </source>
</evidence>
<protein>
    <submittedName>
        <fullName evidence="4">Serine protease</fullName>
    </submittedName>
</protein>
<dbReference type="RefSeq" id="WP_137735525.1">
    <property type="nucleotide sequence ID" value="NZ_BJCL01000020.1"/>
</dbReference>
<keyword evidence="1 4" id="KW-0645">Protease</keyword>
<keyword evidence="5" id="KW-1185">Reference proteome</keyword>
<accession>A0A480AWF5</accession>
<keyword evidence="2" id="KW-0732">Signal</keyword>
<dbReference type="OrthoDB" id="151889at2"/>
<feature type="active site" description="Charge relay system" evidence="1">
    <location>
        <position position="394"/>
    </location>
</feature>
<dbReference type="InterPro" id="IPR030400">
    <property type="entry name" value="Sedolisin_dom"/>
</dbReference>
<dbReference type="GO" id="GO:0008240">
    <property type="term" value="F:tripeptidyl-peptidase activity"/>
    <property type="evidence" value="ECO:0007669"/>
    <property type="project" value="TreeGrafter"/>
</dbReference>
<feature type="domain" description="Peptidase S53" evidence="3">
    <location>
        <begin position="102"/>
        <end position="477"/>
    </location>
</feature>